<dbReference type="CDD" id="cd12169">
    <property type="entry name" value="PGDH_like_1"/>
    <property type="match status" value="1"/>
</dbReference>
<dbReference type="GO" id="GO:0008652">
    <property type="term" value="P:amino acid biosynthetic process"/>
    <property type="evidence" value="ECO:0007669"/>
    <property type="project" value="UniProtKB-KW"/>
</dbReference>
<dbReference type="InterPro" id="IPR002347">
    <property type="entry name" value="SDR_fam"/>
</dbReference>
<comment type="similarity">
    <text evidence="1">Belongs to the D-isomer specific 2-hydroxyacid dehydrogenase family.</text>
</comment>
<dbReference type="Pfam" id="PF00106">
    <property type="entry name" value="adh_short"/>
    <property type="match status" value="1"/>
</dbReference>
<organism evidence="8">
    <name type="scientific">Fusarium oxysporum (strain Fo5176)</name>
    <name type="common">Fusarium vascular wilt</name>
    <dbReference type="NCBI Taxonomy" id="660025"/>
    <lineage>
        <taxon>Eukaryota</taxon>
        <taxon>Fungi</taxon>
        <taxon>Dikarya</taxon>
        <taxon>Ascomycota</taxon>
        <taxon>Pezizomycotina</taxon>
        <taxon>Sordariomycetes</taxon>
        <taxon>Hypocreomycetidae</taxon>
        <taxon>Hypocreales</taxon>
        <taxon>Nectriaceae</taxon>
        <taxon>Fusarium</taxon>
        <taxon>Fusarium oxysporum species complex</taxon>
    </lineage>
</organism>
<dbReference type="InterPro" id="IPR020904">
    <property type="entry name" value="Sc_DH/Rdtase_CS"/>
</dbReference>
<dbReference type="InterPro" id="IPR029752">
    <property type="entry name" value="D-isomer_DH_CS1"/>
</dbReference>
<evidence type="ECO:0000313" key="8">
    <source>
        <dbReference type="EMBL" id="EGU79347.1"/>
    </source>
</evidence>
<feature type="domain" description="D-isomer specific 2-hydroxyacid dehydrogenase NAD-binding" evidence="7">
    <location>
        <begin position="445"/>
        <end position="640"/>
    </location>
</feature>
<dbReference type="PROSITE" id="PS00061">
    <property type="entry name" value="ADH_SHORT"/>
    <property type="match status" value="1"/>
</dbReference>
<dbReference type="OrthoDB" id="298012at2759"/>
<accession>F9FUP9</accession>
<keyword evidence="3" id="KW-0521">NADP</keyword>
<dbReference type="STRING" id="660025.F9FUP9"/>
<evidence type="ECO:0008006" key="9">
    <source>
        <dbReference type="Google" id="ProtNLM"/>
    </source>
</evidence>
<reference evidence="8" key="1">
    <citation type="journal article" date="2012" name="Mol. Plant Microbe Interact.">
        <title>A highly conserved effector in Fusarium oxysporum is required for full virulence on Arabidopsis.</title>
        <authorList>
            <person name="Thatcher L.F."/>
            <person name="Gardiner D.M."/>
            <person name="Kazan K."/>
            <person name="Manners J."/>
        </authorList>
    </citation>
    <scope>NUCLEOTIDE SEQUENCE [LARGE SCALE GENOMIC DNA]</scope>
    <source>
        <strain evidence="8">Fo5176</strain>
    </source>
</reference>
<evidence type="ECO:0000256" key="4">
    <source>
        <dbReference type="ARBA" id="ARBA00023002"/>
    </source>
</evidence>
<dbReference type="PaxDb" id="5507-FOXG_01150P0"/>
<evidence type="ECO:0000256" key="5">
    <source>
        <dbReference type="ARBA" id="ARBA00023027"/>
    </source>
</evidence>
<sequence length="672" mass="72818">MKIQGRTFVISGGASGLGQACVEDICANGGNVAILDMNEENGQELVKKLGPSAKFFECNVLETESVTKAVQGAAQWAKETGKPLGGVIAAAGVSTPATMLDRNGAAFSLDDFDFVINVNLRGTIDLVRQTLEHLAKVDPEGSDGERGVVIMVASSAAFDGQKGQVSYSASKGAVTAMTLPMARDLARYGIRVVTIAPSLFDSRMTSVMPEKVKKSLEGAMEFPKRAGQPKEFAQLARQGIENVMLNGVVIRLDGAMRMPSKIPTSFAQKHQPDTVSIIRLLTLLTSPFNSYTNTAVSASITTKPFAAPTMAPTKIAILDDYQGVADPFFKKLDPSKYEVVSIKDTLLPYNHPDSSQSNKDALVERFKPFDVIYTGTMRERTPFPRELIEQLPSLKLLLTTAFRNRSLDLDTLKERGIPVAGTVDKPRSGKPVLAGTGSTTQHCVTLILSLARGIARDDAAVKEGLWQTGLATDLSGKTLGVLGLGRLGSAVARILNVALGMKIIAWSSNLTQEAADEKAREAGLPVEDGEGEKTFKVVSRDEFFRNADVVSVHLVLSDRTRGIVNKEDLAKMKSTALFVNTSRGPLVVERDLLDHLKAGRIRGAAVDVFEPEPLPADSEWRNKNWGRDGSSQVLVTPHMGYCEEDTIKSWYEQQVENIERWAANEPLHNAFT</sequence>
<keyword evidence="2" id="KW-0028">Amino-acid biosynthesis</keyword>
<dbReference type="SUPFAM" id="SSF52283">
    <property type="entry name" value="Formate/glycerate dehydrogenase catalytic domain-like"/>
    <property type="match status" value="1"/>
</dbReference>
<dbReference type="Gene3D" id="3.40.50.720">
    <property type="entry name" value="NAD(P)-binding Rossmann-like Domain"/>
    <property type="match status" value="3"/>
</dbReference>
<dbReference type="AlphaFoldDB" id="F9FUP9"/>
<dbReference type="InterPro" id="IPR006140">
    <property type="entry name" value="D-isomer_DH_NAD-bd"/>
</dbReference>
<proteinExistence type="inferred from homology"/>
<feature type="domain" description="D-isomer specific 2-hydroxyacid dehydrogenase catalytic" evidence="6">
    <location>
        <begin position="344"/>
        <end position="423"/>
    </location>
</feature>
<dbReference type="PROSITE" id="PS51257">
    <property type="entry name" value="PROKAR_LIPOPROTEIN"/>
    <property type="match status" value="1"/>
</dbReference>
<dbReference type="GO" id="GO:0051287">
    <property type="term" value="F:NAD binding"/>
    <property type="evidence" value="ECO:0007669"/>
    <property type="project" value="InterPro"/>
</dbReference>
<dbReference type="Pfam" id="PF02826">
    <property type="entry name" value="2-Hacid_dh_C"/>
    <property type="match status" value="1"/>
</dbReference>
<evidence type="ECO:0000259" key="7">
    <source>
        <dbReference type="Pfam" id="PF02826"/>
    </source>
</evidence>
<dbReference type="EMBL" id="AFQF01002685">
    <property type="protein sequence ID" value="EGU79347.1"/>
    <property type="molecule type" value="Genomic_DNA"/>
</dbReference>
<comment type="caution">
    <text evidence="8">The sequence shown here is derived from an EMBL/GenBank/DDBJ whole genome shotgun (WGS) entry which is preliminary data.</text>
</comment>
<gene>
    <name evidence="8" type="ORF">FOXB_10130</name>
</gene>
<evidence type="ECO:0000259" key="6">
    <source>
        <dbReference type="Pfam" id="PF00389"/>
    </source>
</evidence>
<dbReference type="GO" id="GO:0016616">
    <property type="term" value="F:oxidoreductase activity, acting on the CH-OH group of donors, NAD or NADP as acceptor"/>
    <property type="evidence" value="ECO:0007669"/>
    <property type="project" value="InterPro"/>
</dbReference>
<dbReference type="SUPFAM" id="SSF51735">
    <property type="entry name" value="NAD(P)-binding Rossmann-fold domains"/>
    <property type="match status" value="2"/>
</dbReference>
<dbReference type="PANTHER" id="PTHR42789">
    <property type="entry name" value="D-ISOMER SPECIFIC 2-HYDROXYACID DEHYDROGENASE FAMILY PROTEIN (AFU_ORTHOLOGUE AFUA_6G10090)"/>
    <property type="match status" value="1"/>
</dbReference>
<evidence type="ECO:0000256" key="1">
    <source>
        <dbReference type="ARBA" id="ARBA00005854"/>
    </source>
</evidence>
<dbReference type="InterPro" id="IPR029753">
    <property type="entry name" value="D-isomer_DH_CS"/>
</dbReference>
<dbReference type="InterPro" id="IPR006139">
    <property type="entry name" value="D-isomer_2_OHA_DH_cat_dom"/>
</dbReference>
<dbReference type="PRINTS" id="PR00081">
    <property type="entry name" value="GDHRDH"/>
</dbReference>
<dbReference type="PROSITE" id="PS00671">
    <property type="entry name" value="D_2_HYDROXYACID_DH_3"/>
    <property type="match status" value="1"/>
</dbReference>
<evidence type="ECO:0000256" key="2">
    <source>
        <dbReference type="ARBA" id="ARBA00022605"/>
    </source>
</evidence>
<dbReference type="PANTHER" id="PTHR42789:SF1">
    <property type="entry name" value="D-ISOMER SPECIFIC 2-HYDROXYACID DEHYDROGENASE FAMILY PROTEIN (AFU_ORTHOLOGUE AFUA_6G10090)"/>
    <property type="match status" value="1"/>
</dbReference>
<name>F9FUP9_FUSOF</name>
<protein>
    <recommendedName>
        <fullName evidence="9">D-3-phosphoglycerate dehydrogenase</fullName>
    </recommendedName>
</protein>
<dbReference type="InterPro" id="IPR036291">
    <property type="entry name" value="NAD(P)-bd_dom_sf"/>
</dbReference>
<keyword evidence="5" id="KW-0520">NAD</keyword>
<keyword evidence="4" id="KW-0560">Oxidoreductase</keyword>
<dbReference type="Pfam" id="PF00389">
    <property type="entry name" value="2-Hacid_dh"/>
    <property type="match status" value="1"/>
</dbReference>
<dbReference type="PROSITE" id="PS00065">
    <property type="entry name" value="D_2_HYDROXYACID_DH_1"/>
    <property type="match status" value="1"/>
</dbReference>
<dbReference type="InterPro" id="IPR050857">
    <property type="entry name" value="D-2-hydroxyacid_DH"/>
</dbReference>
<evidence type="ECO:0000256" key="3">
    <source>
        <dbReference type="ARBA" id="ARBA00022857"/>
    </source>
</evidence>